<feature type="signal peptide" evidence="1">
    <location>
        <begin position="1"/>
        <end position="23"/>
    </location>
</feature>
<organism evidence="2 3">
    <name type="scientific">Spirosoma aureum</name>
    <dbReference type="NCBI Taxonomy" id="2692134"/>
    <lineage>
        <taxon>Bacteria</taxon>
        <taxon>Pseudomonadati</taxon>
        <taxon>Bacteroidota</taxon>
        <taxon>Cytophagia</taxon>
        <taxon>Cytophagales</taxon>
        <taxon>Cytophagaceae</taxon>
        <taxon>Spirosoma</taxon>
    </lineage>
</organism>
<evidence type="ECO:0000256" key="1">
    <source>
        <dbReference type="SAM" id="SignalP"/>
    </source>
</evidence>
<keyword evidence="1" id="KW-0732">Signal</keyword>
<gene>
    <name evidence="2" type="ORF">G8759_01325</name>
</gene>
<evidence type="ECO:0000313" key="2">
    <source>
        <dbReference type="EMBL" id="QIP11372.1"/>
    </source>
</evidence>
<dbReference type="AlphaFoldDB" id="A0A6G9AFX1"/>
<dbReference type="Proteomes" id="UP000501802">
    <property type="component" value="Chromosome"/>
</dbReference>
<reference evidence="2 3" key="1">
    <citation type="submission" date="2020-03" db="EMBL/GenBank/DDBJ databases">
        <authorList>
            <person name="Kim M.K."/>
        </authorList>
    </citation>
    <scope>NUCLEOTIDE SEQUENCE [LARGE SCALE GENOMIC DNA]</scope>
    <source>
        <strain evidence="2 3">BT328</strain>
    </source>
</reference>
<dbReference type="PROSITE" id="PS51257">
    <property type="entry name" value="PROKAR_LIPOPROTEIN"/>
    <property type="match status" value="1"/>
</dbReference>
<proteinExistence type="predicted"/>
<feature type="chain" id="PRO_5026245038" description="RagB/SusD family nutrient uptake outer membrane protein" evidence="1">
    <location>
        <begin position="24"/>
        <end position="99"/>
    </location>
</feature>
<accession>A0A6G9AFX1</accession>
<dbReference type="EMBL" id="CP050063">
    <property type="protein sequence ID" value="QIP11372.1"/>
    <property type="molecule type" value="Genomic_DNA"/>
</dbReference>
<name>A0A6G9AFX1_9BACT</name>
<evidence type="ECO:0008006" key="4">
    <source>
        <dbReference type="Google" id="ProtNLM"/>
    </source>
</evidence>
<dbReference type="KEGG" id="spib:G8759_01325"/>
<keyword evidence="3" id="KW-1185">Reference proteome</keyword>
<evidence type="ECO:0000313" key="3">
    <source>
        <dbReference type="Proteomes" id="UP000501802"/>
    </source>
</evidence>
<protein>
    <recommendedName>
        <fullName evidence="4">RagB/SusD family nutrient uptake outer membrane protein</fullName>
    </recommendedName>
</protein>
<dbReference type="RefSeq" id="WP_167204494.1">
    <property type="nucleotide sequence ID" value="NZ_CP050063.1"/>
</dbReference>
<sequence>MKPILTYTALTLLLSLATLSACKQQFLDLGPQGVYNESDLLSKKGIDGFLIDAYATLDGNLSANFLGLSGTYNWIWGSITGGDAYKGALISPTKAKLTR</sequence>